<name>A0A9W7J110_HIBTR</name>
<gene>
    <name evidence="1" type="ORF">HRI_004160100</name>
</gene>
<sequence>MESSKAPGPDGYSMGIFKKFWSVLKEDMMKFFDNFFKERGWEDGVNHSFITLIPKKLGVESLDDFRPISLVGGIYKILSKVLARRLKWSMDSVVSKSQFAFIQGRSILDCSLIANEGIDYISKMGRS</sequence>
<dbReference type="PANTHER" id="PTHR46890">
    <property type="entry name" value="NON-LTR RETROLELEMENT REVERSE TRANSCRIPTASE-LIKE PROTEIN-RELATED"/>
    <property type="match status" value="1"/>
</dbReference>
<reference evidence="1" key="1">
    <citation type="submission" date="2023-05" db="EMBL/GenBank/DDBJ databases">
        <title>Genome and transcriptome analyses reveal genes involved in the formation of fine ridges on petal epidermal cells in Hibiscus trionum.</title>
        <authorList>
            <person name="Koshimizu S."/>
            <person name="Masuda S."/>
            <person name="Ishii T."/>
            <person name="Shirasu K."/>
            <person name="Hoshino A."/>
            <person name="Arita M."/>
        </authorList>
    </citation>
    <scope>NUCLEOTIDE SEQUENCE</scope>
    <source>
        <strain evidence="1">Hamamatsu line</strain>
    </source>
</reference>
<keyword evidence="2" id="KW-1185">Reference proteome</keyword>
<dbReference type="EMBL" id="BSYR01000042">
    <property type="protein sequence ID" value="GMJ04909.1"/>
    <property type="molecule type" value="Genomic_DNA"/>
</dbReference>
<evidence type="ECO:0000313" key="2">
    <source>
        <dbReference type="Proteomes" id="UP001165190"/>
    </source>
</evidence>
<accession>A0A9W7J110</accession>
<dbReference type="InterPro" id="IPR052343">
    <property type="entry name" value="Retrotransposon-Effector_Assoc"/>
</dbReference>
<evidence type="ECO:0008006" key="3">
    <source>
        <dbReference type="Google" id="ProtNLM"/>
    </source>
</evidence>
<dbReference type="AlphaFoldDB" id="A0A9W7J110"/>
<dbReference type="OrthoDB" id="1934719at2759"/>
<dbReference type="PANTHER" id="PTHR46890:SF49">
    <property type="entry name" value="RNA-DIRECTED DNA POLYMERASE"/>
    <property type="match status" value="1"/>
</dbReference>
<dbReference type="Proteomes" id="UP001165190">
    <property type="component" value="Unassembled WGS sequence"/>
</dbReference>
<comment type="caution">
    <text evidence="1">The sequence shown here is derived from an EMBL/GenBank/DDBJ whole genome shotgun (WGS) entry which is preliminary data.</text>
</comment>
<evidence type="ECO:0000313" key="1">
    <source>
        <dbReference type="EMBL" id="GMJ04909.1"/>
    </source>
</evidence>
<protein>
    <recommendedName>
        <fullName evidence="3">Reverse transcriptase domain-containing protein</fullName>
    </recommendedName>
</protein>
<organism evidence="1 2">
    <name type="scientific">Hibiscus trionum</name>
    <name type="common">Flower of an hour</name>
    <dbReference type="NCBI Taxonomy" id="183268"/>
    <lineage>
        <taxon>Eukaryota</taxon>
        <taxon>Viridiplantae</taxon>
        <taxon>Streptophyta</taxon>
        <taxon>Embryophyta</taxon>
        <taxon>Tracheophyta</taxon>
        <taxon>Spermatophyta</taxon>
        <taxon>Magnoliopsida</taxon>
        <taxon>eudicotyledons</taxon>
        <taxon>Gunneridae</taxon>
        <taxon>Pentapetalae</taxon>
        <taxon>rosids</taxon>
        <taxon>malvids</taxon>
        <taxon>Malvales</taxon>
        <taxon>Malvaceae</taxon>
        <taxon>Malvoideae</taxon>
        <taxon>Hibiscus</taxon>
    </lineage>
</organism>
<proteinExistence type="predicted"/>